<organism evidence="7 8">
    <name type="scientific">Ampelomyces quisqualis</name>
    <name type="common">Powdery mildew agent</name>
    <dbReference type="NCBI Taxonomy" id="50730"/>
    <lineage>
        <taxon>Eukaryota</taxon>
        <taxon>Fungi</taxon>
        <taxon>Dikarya</taxon>
        <taxon>Ascomycota</taxon>
        <taxon>Pezizomycotina</taxon>
        <taxon>Dothideomycetes</taxon>
        <taxon>Pleosporomycetidae</taxon>
        <taxon>Pleosporales</taxon>
        <taxon>Pleosporineae</taxon>
        <taxon>Phaeosphaeriaceae</taxon>
        <taxon>Ampelomyces</taxon>
    </lineage>
</organism>
<feature type="repeat" description="WD" evidence="3">
    <location>
        <begin position="619"/>
        <end position="660"/>
    </location>
</feature>
<dbReference type="PANTHER" id="PTHR22840">
    <property type="entry name" value="WD REPEAT-CONTAINING PROTEIN 36"/>
    <property type="match status" value="1"/>
</dbReference>
<evidence type="ECO:0000259" key="6">
    <source>
        <dbReference type="Pfam" id="PF25171"/>
    </source>
</evidence>
<feature type="repeat" description="WD" evidence="3">
    <location>
        <begin position="715"/>
        <end position="749"/>
    </location>
</feature>
<evidence type="ECO:0000256" key="1">
    <source>
        <dbReference type="ARBA" id="ARBA00022574"/>
    </source>
</evidence>
<dbReference type="EMBL" id="ML979132">
    <property type="protein sequence ID" value="KAF1921026.1"/>
    <property type="molecule type" value="Genomic_DNA"/>
</dbReference>
<keyword evidence="8" id="KW-1185">Reference proteome</keyword>
<evidence type="ECO:0000256" key="2">
    <source>
        <dbReference type="ARBA" id="ARBA00022737"/>
    </source>
</evidence>
<gene>
    <name evidence="7" type="ORF">BDU57DRAFT_466031</name>
</gene>
<dbReference type="PROSITE" id="PS50294">
    <property type="entry name" value="WD_REPEATS_REGION"/>
    <property type="match status" value="1"/>
</dbReference>
<dbReference type="InterPro" id="IPR015943">
    <property type="entry name" value="WD40/YVTN_repeat-like_dom_sf"/>
</dbReference>
<dbReference type="PANTHER" id="PTHR22840:SF12">
    <property type="entry name" value="WD REPEAT-CONTAINING PROTEIN 36"/>
    <property type="match status" value="1"/>
</dbReference>
<dbReference type="PROSITE" id="PS50082">
    <property type="entry name" value="WD_REPEATS_2"/>
    <property type="match status" value="3"/>
</dbReference>
<feature type="region of interest" description="Disordered" evidence="4">
    <location>
        <begin position="1"/>
        <end position="34"/>
    </location>
</feature>
<dbReference type="SMART" id="SM00320">
    <property type="entry name" value="WD40"/>
    <property type="match status" value="9"/>
</dbReference>
<evidence type="ECO:0000313" key="7">
    <source>
        <dbReference type="EMBL" id="KAF1921026.1"/>
    </source>
</evidence>
<keyword evidence="1 3" id="KW-0853">WD repeat</keyword>
<name>A0A6A5R2K1_AMPQU</name>
<evidence type="ECO:0000259" key="5">
    <source>
        <dbReference type="Pfam" id="PF04192"/>
    </source>
</evidence>
<dbReference type="InterPro" id="IPR036322">
    <property type="entry name" value="WD40_repeat_dom_sf"/>
</dbReference>
<evidence type="ECO:0000256" key="4">
    <source>
        <dbReference type="SAM" id="MobiDB-lite"/>
    </source>
</evidence>
<dbReference type="InterPro" id="IPR001680">
    <property type="entry name" value="WD40_rpt"/>
</dbReference>
<feature type="domain" description="WDR36/Utp21 C-terminal" evidence="5">
    <location>
        <begin position="839"/>
        <end position="1047"/>
    </location>
</feature>
<dbReference type="SUPFAM" id="SSF50998">
    <property type="entry name" value="Quinoprotein alcohol dehydrogenase-like"/>
    <property type="match status" value="1"/>
</dbReference>
<sequence>MAAPQVQADGASGPVTKRQKTHTETQKSSASRVRQSKIFAPFRTVGLVSPTAVPFTSLPLGKTTFQITTSVGRSLQTYDLKRGLNLVFITRPQTPEEITATLAWKKVIFAAWGRKGAHGVWVFQRGKKVAELEMPPAPAETISKLVVMGEWIVGCGTKRLDIWKTATLEHYTTLQGASSSSLSGCICNMPTYLNKIFVGRQDGSVEIWNVSTGKLLYTLLPPAADFGAVTALQPTPALSLLAIAYESGPVTIHNIRADIEVMRLNTGGSQKLPVTSISFRTDGLGAGDDGRQDGVMATATRDSGDITFWDLNKGGRKMGTLRGAHSPPPTVSGGVGGGISKIEFLVGQAVIISSGLDNSLKSWIFDETPFSPVPRILHSRGGHAAPVSTLRFLPSNSDGSDDTGKWLLSASQDRSLWGWSLRRDGQSTELSQGAIQKKAKKLGLLNGNAEASKHHAKLEDLKAPAITCIACSLNRDGGMGAMPGVTGIWNNSSKAKGQDKKTPEVSMTGWESIVTGHTGDKTARTWFWGRKRAGRWAFDTGDGTPVQSVAVSACGTFALIGSAGGAIDMYNLQSGQHRRRFPARLTPVEAKKYKLQQLQAEDSMFAVDADSPRKFVKGEGKHKGAVTGLAVDGMNRTVISCSDDGKVKFWNFATGILLHEIDWYPMTKILGLRYHRNSDLIALSCDDGSVRVLDIETKKLIRELWASQSHATLQVLDYTFTNDGRWIISAASDSTVRVWDLPTGHLIDAMKLPSKCNTVAFSPSGEFLATGLDHEVGVQIWTNRTLFTHVSTRQITEDDIATVAVPTASGEGGVAVVEAAAADNAEDAELDEITVPIMDQLSEKITTLSLVPKSRWQTLLHLDVIRARNKPKEAPKAPEKAPFFLPSLGQDKAATADNALAPLTQEPASRISSSALASRSSAATSTNEFTKHLALAADTSEHTPLLAYLSSLPPSAADIAIRTLDTTEPYTELRTFIQALTARLKERRDYELVQAWMSVFLRLHGDAVVKEASLTGELKKWQEEAKRERERVGGLVSYSVGVVGWVRSAR</sequence>
<dbReference type="GO" id="GO:0006364">
    <property type="term" value="P:rRNA processing"/>
    <property type="evidence" value="ECO:0007669"/>
    <property type="project" value="InterPro"/>
</dbReference>
<dbReference type="AlphaFoldDB" id="A0A6A5R2K1"/>
<dbReference type="InterPro" id="IPR059157">
    <property type="entry name" value="WDR36-Utp21_N"/>
</dbReference>
<dbReference type="Proteomes" id="UP000800096">
    <property type="component" value="Unassembled WGS sequence"/>
</dbReference>
<dbReference type="OrthoDB" id="10250769at2759"/>
<dbReference type="GO" id="GO:0034388">
    <property type="term" value="C:Pwp2p-containing subcomplex of 90S preribosome"/>
    <property type="evidence" value="ECO:0007669"/>
    <property type="project" value="TreeGrafter"/>
</dbReference>
<dbReference type="Gene3D" id="2.130.10.10">
    <property type="entry name" value="YVTN repeat-like/Quinoprotein amine dehydrogenase"/>
    <property type="match status" value="2"/>
</dbReference>
<proteinExistence type="predicted"/>
<feature type="domain" description="WDR36/Utp21 N-terminal" evidence="6">
    <location>
        <begin position="67"/>
        <end position="366"/>
    </location>
</feature>
<protein>
    <submittedName>
        <fullName evidence="7">Utp21 specific WD40 associated putative domain-containing protein</fullName>
    </submittedName>
</protein>
<dbReference type="Pfam" id="PF25168">
    <property type="entry name" value="Beta-prop_WDR36-Utp21_2nd"/>
    <property type="match status" value="1"/>
</dbReference>
<dbReference type="Pfam" id="PF04192">
    <property type="entry name" value="Utp21"/>
    <property type="match status" value="1"/>
</dbReference>
<dbReference type="GO" id="GO:0032040">
    <property type="term" value="C:small-subunit processome"/>
    <property type="evidence" value="ECO:0007669"/>
    <property type="project" value="InterPro"/>
</dbReference>
<dbReference type="PROSITE" id="PS00678">
    <property type="entry name" value="WD_REPEATS_1"/>
    <property type="match status" value="2"/>
</dbReference>
<feature type="repeat" description="WD" evidence="3">
    <location>
        <begin position="196"/>
        <end position="218"/>
    </location>
</feature>
<dbReference type="InterPro" id="IPR019775">
    <property type="entry name" value="WD40_repeat_CS"/>
</dbReference>
<keyword evidence="2" id="KW-0677">Repeat</keyword>
<reference evidence="7" key="1">
    <citation type="journal article" date="2020" name="Stud. Mycol.">
        <title>101 Dothideomycetes genomes: a test case for predicting lifestyles and emergence of pathogens.</title>
        <authorList>
            <person name="Haridas S."/>
            <person name="Albert R."/>
            <person name="Binder M."/>
            <person name="Bloem J."/>
            <person name="Labutti K."/>
            <person name="Salamov A."/>
            <person name="Andreopoulos B."/>
            <person name="Baker S."/>
            <person name="Barry K."/>
            <person name="Bills G."/>
            <person name="Bluhm B."/>
            <person name="Cannon C."/>
            <person name="Castanera R."/>
            <person name="Culley D."/>
            <person name="Daum C."/>
            <person name="Ezra D."/>
            <person name="Gonzalez J."/>
            <person name="Henrissat B."/>
            <person name="Kuo A."/>
            <person name="Liang C."/>
            <person name="Lipzen A."/>
            <person name="Lutzoni F."/>
            <person name="Magnuson J."/>
            <person name="Mondo S."/>
            <person name="Nolan M."/>
            <person name="Ohm R."/>
            <person name="Pangilinan J."/>
            <person name="Park H.-J."/>
            <person name="Ramirez L."/>
            <person name="Alfaro M."/>
            <person name="Sun H."/>
            <person name="Tritt A."/>
            <person name="Yoshinaga Y."/>
            <person name="Zwiers L.-H."/>
            <person name="Turgeon B."/>
            <person name="Goodwin S."/>
            <person name="Spatafora J."/>
            <person name="Crous P."/>
            <person name="Grigoriev I."/>
        </authorList>
    </citation>
    <scope>NUCLEOTIDE SEQUENCE</scope>
    <source>
        <strain evidence="7">HMLAC05119</strain>
    </source>
</reference>
<evidence type="ECO:0000256" key="3">
    <source>
        <dbReference type="PROSITE-ProRule" id="PRU00221"/>
    </source>
</evidence>
<dbReference type="SUPFAM" id="SSF50978">
    <property type="entry name" value="WD40 repeat-like"/>
    <property type="match status" value="1"/>
</dbReference>
<evidence type="ECO:0000313" key="8">
    <source>
        <dbReference type="Proteomes" id="UP000800096"/>
    </source>
</evidence>
<accession>A0A6A5R2K1</accession>
<dbReference type="InterPro" id="IPR011047">
    <property type="entry name" value="Quinoprotein_ADH-like_sf"/>
</dbReference>
<dbReference type="Pfam" id="PF25171">
    <property type="entry name" value="Beta-prop_WDR36-Utp21_1st"/>
    <property type="match status" value="1"/>
</dbReference>
<dbReference type="InterPro" id="IPR007319">
    <property type="entry name" value="WDR36/Utp21_C"/>
</dbReference>